<evidence type="ECO:0000256" key="4">
    <source>
        <dbReference type="ARBA" id="ARBA00022679"/>
    </source>
</evidence>
<evidence type="ECO:0000256" key="3">
    <source>
        <dbReference type="ARBA" id="ARBA00022553"/>
    </source>
</evidence>
<dbReference type="InterPro" id="IPR011712">
    <property type="entry name" value="Sig_transdc_His_kin_sub3_dim/P"/>
</dbReference>
<evidence type="ECO:0000256" key="8">
    <source>
        <dbReference type="ARBA" id="ARBA00023012"/>
    </source>
</evidence>
<proteinExistence type="predicted"/>
<dbReference type="PATRIC" id="fig|1097667.3.peg.2394"/>
<dbReference type="InterPro" id="IPR036890">
    <property type="entry name" value="HATPase_C_sf"/>
</dbReference>
<keyword evidence="9" id="KW-0812">Transmembrane</keyword>
<protein>
    <recommendedName>
        <fullName evidence="2">histidine kinase</fullName>
        <ecNumber evidence="2">2.7.13.3</ecNumber>
    </recommendedName>
</protein>
<keyword evidence="7" id="KW-0067">ATP-binding</keyword>
<evidence type="ECO:0000256" key="1">
    <source>
        <dbReference type="ARBA" id="ARBA00000085"/>
    </source>
</evidence>
<name>H0E6G3_9ACTN</name>
<accession>H0E6G3</accession>
<evidence type="ECO:0000256" key="7">
    <source>
        <dbReference type="ARBA" id="ARBA00022840"/>
    </source>
</evidence>
<dbReference type="EMBL" id="AGUD01000203">
    <property type="protein sequence ID" value="EHN10752.1"/>
    <property type="molecule type" value="Genomic_DNA"/>
</dbReference>
<dbReference type="InterPro" id="IPR050482">
    <property type="entry name" value="Sensor_HK_TwoCompSys"/>
</dbReference>
<evidence type="ECO:0000256" key="6">
    <source>
        <dbReference type="ARBA" id="ARBA00022777"/>
    </source>
</evidence>
<keyword evidence="9" id="KW-1133">Transmembrane helix</keyword>
<dbReference type="EC" id="2.7.13.3" evidence="2"/>
<dbReference type="Gene3D" id="1.20.5.1930">
    <property type="match status" value="1"/>
</dbReference>
<comment type="catalytic activity">
    <reaction evidence="1">
        <text>ATP + protein L-histidine = ADP + protein N-phospho-L-histidine.</text>
        <dbReference type="EC" id="2.7.13.3"/>
    </reaction>
</comment>
<dbReference type="GO" id="GO:0000155">
    <property type="term" value="F:phosphorelay sensor kinase activity"/>
    <property type="evidence" value="ECO:0007669"/>
    <property type="project" value="InterPro"/>
</dbReference>
<dbReference type="GO" id="GO:0016020">
    <property type="term" value="C:membrane"/>
    <property type="evidence" value="ECO:0007669"/>
    <property type="project" value="InterPro"/>
</dbReference>
<evidence type="ECO:0000313" key="11">
    <source>
        <dbReference type="EMBL" id="EHN10752.1"/>
    </source>
</evidence>
<gene>
    <name evidence="11" type="ORF">PAI11_24130</name>
</gene>
<evidence type="ECO:0000313" key="12">
    <source>
        <dbReference type="Proteomes" id="UP000005143"/>
    </source>
</evidence>
<dbReference type="GO" id="GO:0005524">
    <property type="term" value="F:ATP binding"/>
    <property type="evidence" value="ECO:0007669"/>
    <property type="project" value="UniProtKB-KW"/>
</dbReference>
<dbReference type="GO" id="GO:0046983">
    <property type="term" value="F:protein dimerization activity"/>
    <property type="evidence" value="ECO:0007669"/>
    <property type="project" value="InterPro"/>
</dbReference>
<keyword evidence="6 11" id="KW-0418">Kinase</keyword>
<organism evidence="11 12">
    <name type="scientific">Patulibacter medicamentivorans</name>
    <dbReference type="NCBI Taxonomy" id="1097667"/>
    <lineage>
        <taxon>Bacteria</taxon>
        <taxon>Bacillati</taxon>
        <taxon>Actinomycetota</taxon>
        <taxon>Thermoleophilia</taxon>
        <taxon>Solirubrobacterales</taxon>
        <taxon>Patulibacteraceae</taxon>
        <taxon>Patulibacter</taxon>
    </lineage>
</organism>
<keyword evidence="4" id="KW-0808">Transferase</keyword>
<feature type="transmembrane region" description="Helical" evidence="9">
    <location>
        <begin position="118"/>
        <end position="136"/>
    </location>
</feature>
<dbReference type="PANTHER" id="PTHR24421">
    <property type="entry name" value="NITRATE/NITRITE SENSOR PROTEIN NARX-RELATED"/>
    <property type="match status" value="1"/>
</dbReference>
<evidence type="ECO:0000256" key="9">
    <source>
        <dbReference type="SAM" id="Phobius"/>
    </source>
</evidence>
<evidence type="ECO:0000256" key="5">
    <source>
        <dbReference type="ARBA" id="ARBA00022741"/>
    </source>
</evidence>
<keyword evidence="12" id="KW-1185">Reference proteome</keyword>
<comment type="caution">
    <text evidence="11">The sequence shown here is derived from an EMBL/GenBank/DDBJ whole genome shotgun (WGS) entry which is preliminary data.</text>
</comment>
<reference evidence="11 12" key="1">
    <citation type="journal article" date="2013" name="Biodegradation">
        <title>Quantitative proteomic analysis of ibuprofen-degrading Patulibacter sp. strain I11.</title>
        <authorList>
            <person name="Almeida B."/>
            <person name="Kjeldal H."/>
            <person name="Lolas I."/>
            <person name="Knudsen A.D."/>
            <person name="Carvalho G."/>
            <person name="Nielsen K.L."/>
            <person name="Barreto Crespo M.T."/>
            <person name="Stensballe A."/>
            <person name="Nielsen J.L."/>
        </authorList>
    </citation>
    <scope>NUCLEOTIDE SEQUENCE [LARGE SCALE GENOMIC DNA]</scope>
    <source>
        <strain evidence="11 12">I11</strain>
    </source>
</reference>
<dbReference type="Pfam" id="PF07730">
    <property type="entry name" value="HisKA_3"/>
    <property type="match status" value="1"/>
</dbReference>
<evidence type="ECO:0000256" key="2">
    <source>
        <dbReference type="ARBA" id="ARBA00012438"/>
    </source>
</evidence>
<feature type="transmembrane region" description="Helical" evidence="9">
    <location>
        <begin position="142"/>
        <end position="160"/>
    </location>
</feature>
<dbReference type="RefSeq" id="WP_007575333.1">
    <property type="nucleotide sequence ID" value="NZ_AGUD01000203.1"/>
</dbReference>
<dbReference type="Gene3D" id="3.30.565.10">
    <property type="entry name" value="Histidine kinase-like ATPase, C-terminal domain"/>
    <property type="match status" value="1"/>
</dbReference>
<evidence type="ECO:0000259" key="10">
    <source>
        <dbReference type="Pfam" id="PF07730"/>
    </source>
</evidence>
<keyword evidence="3" id="KW-0597">Phosphoprotein</keyword>
<dbReference type="Proteomes" id="UP000005143">
    <property type="component" value="Unassembled WGS sequence"/>
</dbReference>
<keyword evidence="5" id="KW-0547">Nucleotide-binding</keyword>
<keyword evidence="9" id="KW-0472">Membrane</keyword>
<feature type="domain" description="Signal transduction histidine kinase subgroup 3 dimerisation and phosphoacceptor" evidence="10">
    <location>
        <begin position="196"/>
        <end position="262"/>
    </location>
</feature>
<dbReference type="AlphaFoldDB" id="H0E6G3"/>
<dbReference type="PANTHER" id="PTHR24421:SF10">
    <property type="entry name" value="NITRATE_NITRITE SENSOR PROTEIN NARQ"/>
    <property type="match status" value="1"/>
</dbReference>
<keyword evidence="8" id="KW-0902">Two-component regulatory system</keyword>
<sequence length="396" mass="41591">MSGVVRQAPPRRGATELLRRAREPLFWLAVVAIGLEGQRQVLVDFEGSDGARIRLALAAAICTVALAVCRRYPLATLLTIAAGLFVSVFDDPRTTVYAPAFGIIFAGFALGRRSDDRIPLIGVAVAGTLLVGGEVLDGHESSVGSVVASVLLTVVAPVGLGRAVRERAATHDALRARAAVDEAARRDGAARALLDERARIAGELHDVVAHALSAMVVQAGAARVLAARDPGSAAGAFASVERTGRDALFEIRSLLGVLRSADDEQALEPQPTLEHLPQLLRRSASNGLAVRLETVGEPRALGAGASLTAYRAAQEALRVAREDGGAREAVVTVAHEPTAVRVAVDDDGRGDRGPLAVRERVLLYGGELTVARVPDEAPERRGWHRTAVRLPRGAAA</sequence>
<feature type="transmembrane region" description="Helical" evidence="9">
    <location>
        <begin position="94"/>
        <end position="111"/>
    </location>
</feature>